<dbReference type="PANTHER" id="PTHR42796">
    <property type="entry name" value="FUMARYLACETOACETATE HYDROLASE DOMAIN-CONTAINING PROTEIN 2A-RELATED"/>
    <property type="match status" value="1"/>
</dbReference>
<dbReference type="EMBL" id="CP017560">
    <property type="protein sequence ID" value="AOV07477.1"/>
    <property type="molecule type" value="Genomic_DNA"/>
</dbReference>
<dbReference type="Gene3D" id="3.90.850.10">
    <property type="entry name" value="Fumarylacetoacetase-like, C-terminal domain"/>
    <property type="match status" value="1"/>
</dbReference>
<proteinExistence type="inferred from homology"/>
<keyword evidence="2" id="KW-0479">Metal-binding</keyword>
<dbReference type="InterPro" id="IPR051121">
    <property type="entry name" value="FAH"/>
</dbReference>
<dbReference type="PANTHER" id="PTHR42796:SF4">
    <property type="entry name" value="FUMARYLACETOACETATE HYDROLASE DOMAIN-CONTAINING PROTEIN 2A"/>
    <property type="match status" value="1"/>
</dbReference>
<dbReference type="GO" id="GO:0016853">
    <property type="term" value="F:isomerase activity"/>
    <property type="evidence" value="ECO:0007669"/>
    <property type="project" value="UniProtKB-ARBA"/>
</dbReference>
<reference evidence="4 5" key="1">
    <citation type="submission" date="2016-09" db="EMBL/GenBank/DDBJ databases">
        <title>Complete genome sequence of the Lysinibacillus sphaericus LMG 22257, a specie of Bacillus with ureolytic activity that can effectively biodeposit calcium carbonate.</title>
        <authorList>
            <person name="Yan W."/>
        </authorList>
    </citation>
    <scope>NUCLEOTIDE SEQUENCE [LARGE SCALE GENOMIC DNA]</scope>
    <source>
        <strain evidence="4 5">LMG 22257</strain>
    </source>
</reference>
<dbReference type="RefSeq" id="WP_075527608.1">
    <property type="nucleotide sequence ID" value="NZ_CP017560.1"/>
</dbReference>
<evidence type="ECO:0000256" key="1">
    <source>
        <dbReference type="ARBA" id="ARBA00010211"/>
    </source>
</evidence>
<evidence type="ECO:0000259" key="3">
    <source>
        <dbReference type="Pfam" id="PF01557"/>
    </source>
</evidence>
<dbReference type="AlphaFoldDB" id="A0A1D8JFI7"/>
<evidence type="ECO:0000313" key="5">
    <source>
        <dbReference type="Proteomes" id="UP000185746"/>
    </source>
</evidence>
<keyword evidence="5" id="KW-1185">Reference proteome</keyword>
<organism evidence="4 5">
    <name type="scientific">Sporosarcina ureilytica</name>
    <dbReference type="NCBI Taxonomy" id="298596"/>
    <lineage>
        <taxon>Bacteria</taxon>
        <taxon>Bacillati</taxon>
        <taxon>Bacillota</taxon>
        <taxon>Bacilli</taxon>
        <taxon>Bacillales</taxon>
        <taxon>Caryophanaceae</taxon>
        <taxon>Sporosarcina</taxon>
    </lineage>
</organism>
<dbReference type="GO" id="GO:0019752">
    <property type="term" value="P:carboxylic acid metabolic process"/>
    <property type="evidence" value="ECO:0007669"/>
    <property type="project" value="UniProtKB-ARBA"/>
</dbReference>
<dbReference type="Proteomes" id="UP000185746">
    <property type="component" value="Chromosome"/>
</dbReference>
<gene>
    <name evidence="4" type="ORF">BI350_07940</name>
</gene>
<dbReference type="InterPro" id="IPR011234">
    <property type="entry name" value="Fumarylacetoacetase-like_C"/>
</dbReference>
<dbReference type="InterPro" id="IPR036663">
    <property type="entry name" value="Fumarylacetoacetase_C_sf"/>
</dbReference>
<dbReference type="Pfam" id="PF01557">
    <property type="entry name" value="FAA_hydrolase"/>
    <property type="match status" value="1"/>
</dbReference>
<feature type="domain" description="Fumarylacetoacetase-like C-terminal" evidence="3">
    <location>
        <begin position="75"/>
        <end position="283"/>
    </location>
</feature>
<dbReference type="SUPFAM" id="SSF56529">
    <property type="entry name" value="FAH"/>
    <property type="match status" value="1"/>
</dbReference>
<name>A0A1D8JFI7_9BACL</name>
<sequence length="301" mass="33595">MKLITYLRGNQSRVGVIQGEMIVDVGDYYPDILSIIKAGDHGLKKLNEILKSNPVQRPLKRESLLSPIPNLGRNIFCVGWNYLEHFNERTRKDIDLPASPTIFTKATGTVAGPYEEVPLAESFTQMFDYEAELAVVIGREGKRISEEEAPDYVFGYMSANDLSARDVQQQHGGQWFMGKSMDKSCPMGPWLVTKDEIEDVQNLDIYCKVNGEIVQSSNTSLMIFSINKIIAEISKAMTIKPGDIILTGTPSGIGSKRNPPILLKAGDEVEVYISEIGGIKNKIIEETVKDELNNNFYTQKI</sequence>
<evidence type="ECO:0000256" key="2">
    <source>
        <dbReference type="ARBA" id="ARBA00022723"/>
    </source>
</evidence>
<accession>A0A1D8JFI7</accession>
<dbReference type="FunFam" id="3.90.850.10:FF:000002">
    <property type="entry name" value="2-hydroxyhepta-2,4-diene-1,7-dioate isomerase"/>
    <property type="match status" value="1"/>
</dbReference>
<comment type="similarity">
    <text evidence="1">Belongs to the FAH family.</text>
</comment>
<dbReference type="GO" id="GO:0046872">
    <property type="term" value="F:metal ion binding"/>
    <property type="evidence" value="ECO:0007669"/>
    <property type="project" value="UniProtKB-KW"/>
</dbReference>
<dbReference type="KEGG" id="surl:BI350_07940"/>
<evidence type="ECO:0000313" key="4">
    <source>
        <dbReference type="EMBL" id="AOV07477.1"/>
    </source>
</evidence>
<protein>
    <recommendedName>
        <fullName evidence="3">Fumarylacetoacetase-like C-terminal domain-containing protein</fullName>
    </recommendedName>
</protein>